<name>A0A3N6S1J0_9GAMM</name>
<dbReference type="Proteomes" id="UP000279457">
    <property type="component" value="Unassembled WGS sequence"/>
</dbReference>
<dbReference type="AlphaFoldDB" id="A0A3N6S1J0"/>
<proteinExistence type="predicted"/>
<protein>
    <submittedName>
        <fullName evidence="2">Uncharacterized protein</fullName>
    </submittedName>
</protein>
<keyword evidence="1" id="KW-0812">Transmembrane</keyword>
<accession>A0A3N6S1J0</accession>
<dbReference type="RefSeq" id="WP_124231766.1">
    <property type="nucleotide sequence ID" value="NZ_RHHM01000002.1"/>
</dbReference>
<evidence type="ECO:0000256" key="1">
    <source>
        <dbReference type="SAM" id="Phobius"/>
    </source>
</evidence>
<gene>
    <name evidence="2" type="ORF">EB241_03225</name>
</gene>
<comment type="caution">
    <text evidence="2">The sequence shown here is derived from an EMBL/GenBank/DDBJ whole genome shotgun (WGS) entry which is preliminary data.</text>
</comment>
<organism evidence="2 3">
    <name type="scientific">Erwinia psidii</name>
    <dbReference type="NCBI Taxonomy" id="69224"/>
    <lineage>
        <taxon>Bacteria</taxon>
        <taxon>Pseudomonadati</taxon>
        <taxon>Pseudomonadota</taxon>
        <taxon>Gammaproteobacteria</taxon>
        <taxon>Enterobacterales</taxon>
        <taxon>Erwiniaceae</taxon>
        <taxon>Erwinia</taxon>
    </lineage>
</organism>
<feature type="transmembrane region" description="Helical" evidence="1">
    <location>
        <begin position="55"/>
        <end position="72"/>
    </location>
</feature>
<keyword evidence="1" id="KW-0472">Membrane</keyword>
<keyword evidence="3" id="KW-1185">Reference proteome</keyword>
<dbReference type="EMBL" id="RHHM01000002">
    <property type="protein sequence ID" value="RQM39458.1"/>
    <property type="molecule type" value="Genomic_DNA"/>
</dbReference>
<evidence type="ECO:0000313" key="3">
    <source>
        <dbReference type="Proteomes" id="UP000279457"/>
    </source>
</evidence>
<keyword evidence="1" id="KW-1133">Transmembrane helix</keyword>
<sequence length="85" mass="9762">MLKNNFFSLIKLILSCLILFLIADVVSELLASSIIYFKKGFFPFSWSDVFASFFKSGYVGGLILGIGIWIKIKVRERNESKKYIK</sequence>
<dbReference type="OrthoDB" id="6638621at2"/>
<reference evidence="2 3" key="1">
    <citation type="submission" date="2018-10" db="EMBL/GenBank/DDBJ databases">
        <title>Draft genome sequence for the type isolate of Erwinia psidii, agent causal of bacterial blight in guava (Psidium guajava) and wilt and die-back of Eucalyptus spp.</title>
        <authorList>
            <person name="Hermenegildo P.S."/>
            <person name="Santos S.A."/>
            <person name="Guimaraes L.M.S."/>
            <person name="Vidigal P.M.P."/>
            <person name="Pereira I.C."/>
            <person name="Badel J.L."/>
            <person name="Alfenas-Zerbini P."/>
            <person name="Ferreira M.A.S.V."/>
            <person name="Alfenas A.C."/>
        </authorList>
    </citation>
    <scope>NUCLEOTIDE SEQUENCE [LARGE SCALE GENOMIC DNA]</scope>
    <source>
        <strain evidence="2 3">IBSBF 435</strain>
    </source>
</reference>
<evidence type="ECO:0000313" key="2">
    <source>
        <dbReference type="EMBL" id="RQM39458.1"/>
    </source>
</evidence>